<reference evidence="4" key="1">
    <citation type="submission" date="2022-04" db="EMBL/GenBank/DDBJ databases">
        <title>A functionally conserved STORR gene fusion in Papaver species that diverged 16.8 million years ago.</title>
        <authorList>
            <person name="Catania T."/>
        </authorList>
    </citation>
    <scope>NUCLEOTIDE SEQUENCE</scope>
    <source>
        <strain evidence="4">S-188037</strain>
    </source>
</reference>
<gene>
    <name evidence="4" type="ORF">MKW98_001523</name>
</gene>
<dbReference type="SUPFAM" id="SSF74788">
    <property type="entry name" value="Cullin repeat-like"/>
    <property type="match status" value="1"/>
</dbReference>
<proteinExistence type="inferred from homology"/>
<evidence type="ECO:0000313" key="5">
    <source>
        <dbReference type="Proteomes" id="UP001202328"/>
    </source>
</evidence>
<feature type="region of interest" description="Disordered" evidence="2">
    <location>
        <begin position="1"/>
        <end position="21"/>
    </location>
</feature>
<dbReference type="GO" id="GO:0006511">
    <property type="term" value="P:ubiquitin-dependent protein catabolic process"/>
    <property type="evidence" value="ECO:0007669"/>
    <property type="project" value="InterPro"/>
</dbReference>
<sequence>MSPGYSPYSLPSDSPTSPEKEKYNTLACYVNDFETTFLNDTAYYYARKASNLTKEEYAVKADECLQNEKDRASRYLHPSTKEKLLITTRDVLYALLKKILEK</sequence>
<dbReference type="PANTHER" id="PTHR11932">
    <property type="entry name" value="CULLIN"/>
    <property type="match status" value="1"/>
</dbReference>
<dbReference type="InterPro" id="IPR001373">
    <property type="entry name" value="Cullin_N"/>
</dbReference>
<accession>A0AAD4XB31</accession>
<dbReference type="InterPro" id="IPR016159">
    <property type="entry name" value="Cullin_repeat-like_dom_sf"/>
</dbReference>
<protein>
    <recommendedName>
        <fullName evidence="3">Cullin N-terminal domain-containing protein</fullName>
    </recommendedName>
</protein>
<dbReference type="GO" id="GO:0031625">
    <property type="term" value="F:ubiquitin protein ligase binding"/>
    <property type="evidence" value="ECO:0007669"/>
    <property type="project" value="InterPro"/>
</dbReference>
<evidence type="ECO:0000256" key="1">
    <source>
        <dbReference type="ARBA" id="ARBA00006019"/>
    </source>
</evidence>
<organism evidence="4 5">
    <name type="scientific">Papaver atlanticum</name>
    <dbReference type="NCBI Taxonomy" id="357466"/>
    <lineage>
        <taxon>Eukaryota</taxon>
        <taxon>Viridiplantae</taxon>
        <taxon>Streptophyta</taxon>
        <taxon>Embryophyta</taxon>
        <taxon>Tracheophyta</taxon>
        <taxon>Spermatophyta</taxon>
        <taxon>Magnoliopsida</taxon>
        <taxon>Ranunculales</taxon>
        <taxon>Papaveraceae</taxon>
        <taxon>Papaveroideae</taxon>
        <taxon>Papaver</taxon>
    </lineage>
</organism>
<evidence type="ECO:0000259" key="3">
    <source>
        <dbReference type="Pfam" id="PF00888"/>
    </source>
</evidence>
<dbReference type="Proteomes" id="UP001202328">
    <property type="component" value="Unassembled WGS sequence"/>
</dbReference>
<evidence type="ECO:0000256" key="2">
    <source>
        <dbReference type="SAM" id="MobiDB-lite"/>
    </source>
</evidence>
<dbReference type="InterPro" id="IPR045093">
    <property type="entry name" value="Cullin"/>
</dbReference>
<name>A0AAD4XB31_9MAGN</name>
<dbReference type="Pfam" id="PF00888">
    <property type="entry name" value="Cullin"/>
    <property type="match status" value="1"/>
</dbReference>
<comment type="caution">
    <text evidence="4">The sequence shown here is derived from an EMBL/GenBank/DDBJ whole genome shotgun (WGS) entry which is preliminary data.</text>
</comment>
<dbReference type="AlphaFoldDB" id="A0AAD4XB31"/>
<dbReference type="EMBL" id="JAJJMB010012717">
    <property type="protein sequence ID" value="KAI3873874.1"/>
    <property type="molecule type" value="Genomic_DNA"/>
</dbReference>
<dbReference type="Gene3D" id="1.20.1310.10">
    <property type="entry name" value="Cullin Repeats"/>
    <property type="match status" value="1"/>
</dbReference>
<comment type="similarity">
    <text evidence="1">Belongs to the cullin family.</text>
</comment>
<evidence type="ECO:0000313" key="4">
    <source>
        <dbReference type="EMBL" id="KAI3873874.1"/>
    </source>
</evidence>
<keyword evidence="5" id="KW-1185">Reference proteome</keyword>
<feature type="domain" description="Cullin N-terminal" evidence="3">
    <location>
        <begin position="22"/>
        <end position="93"/>
    </location>
</feature>